<evidence type="ECO:0000256" key="2">
    <source>
        <dbReference type="ARBA" id="ARBA00022741"/>
    </source>
</evidence>
<dbReference type="PANTHER" id="PTHR23407">
    <property type="entry name" value="ATPASE INHIBITOR/5-FORMYLTETRAHYDROFOLATE CYCLO-LIGASE"/>
    <property type="match status" value="1"/>
</dbReference>
<proteinExistence type="inferred from homology"/>
<name>A0ABX8W668_9LACO</name>
<evidence type="ECO:0000313" key="6">
    <source>
        <dbReference type="EMBL" id="QYN53119.1"/>
    </source>
</evidence>
<dbReference type="NCBIfam" id="TIGR02727">
    <property type="entry name" value="MTHFS_bact"/>
    <property type="match status" value="1"/>
</dbReference>
<evidence type="ECO:0000313" key="7">
    <source>
        <dbReference type="Proteomes" id="UP000826550"/>
    </source>
</evidence>
<reference evidence="6 7" key="1">
    <citation type="submission" date="2020-01" db="EMBL/GenBank/DDBJ databases">
        <title>Vast differences in strain-level diversity in the gut microbiota of two closely related honey bee species.</title>
        <authorList>
            <person name="Ellegaard K.M."/>
            <person name="Suenami S."/>
            <person name="Miyazaki R."/>
            <person name="Engel P."/>
        </authorList>
    </citation>
    <scope>NUCLEOTIDE SEQUENCE [LARGE SCALE GENOMIC DNA]</scope>
    <source>
        <strain evidence="6 7">ESL0416</strain>
    </source>
</reference>
<dbReference type="EC" id="6.3.3.2" evidence="4"/>
<dbReference type="RefSeq" id="WP_220219914.1">
    <property type="nucleotide sequence ID" value="NZ_CP048268.1"/>
</dbReference>
<accession>A0ABX8W668</accession>
<evidence type="ECO:0000256" key="3">
    <source>
        <dbReference type="ARBA" id="ARBA00022840"/>
    </source>
</evidence>
<sequence>MNKKELRQKQKERLSSFADSTEKDTEDQALLTNFINSQILDGKESIGVTSSLSYEVDTSKLIAYLWDQGKDVYLARANDNPERSQDFLSYNYTTKLGKTKFGVEEVEDPKAKVNNQLDLVIVPGLAFARDSHQRVGFGGGYYDRFLAKHPNAATVALANSQMIFETATWNVEQTDIPIQTIITPNSILQK</sequence>
<organism evidence="6 7">
    <name type="scientific">Lactobacillus panisapium</name>
    <dbReference type="NCBI Taxonomy" id="2012495"/>
    <lineage>
        <taxon>Bacteria</taxon>
        <taxon>Bacillati</taxon>
        <taxon>Bacillota</taxon>
        <taxon>Bacilli</taxon>
        <taxon>Lactobacillales</taxon>
        <taxon>Lactobacillaceae</taxon>
        <taxon>Lactobacillus</taxon>
    </lineage>
</organism>
<dbReference type="InterPro" id="IPR037171">
    <property type="entry name" value="NagB/RpiA_transferase-like"/>
</dbReference>
<dbReference type="PIRSF" id="PIRSF006806">
    <property type="entry name" value="FTHF_cligase"/>
    <property type="match status" value="1"/>
</dbReference>
<feature type="region of interest" description="Disordered" evidence="5">
    <location>
        <begin position="1"/>
        <end position="22"/>
    </location>
</feature>
<dbReference type="Pfam" id="PF01812">
    <property type="entry name" value="5-FTHF_cyc-lig"/>
    <property type="match status" value="1"/>
</dbReference>
<comment type="cofactor">
    <cofactor evidence="4">
        <name>Mg(2+)</name>
        <dbReference type="ChEBI" id="CHEBI:18420"/>
    </cofactor>
</comment>
<dbReference type="InterPro" id="IPR002698">
    <property type="entry name" value="FTHF_cligase"/>
</dbReference>
<dbReference type="GO" id="GO:0030272">
    <property type="term" value="F:5-formyltetrahydrofolate cyclo-ligase activity"/>
    <property type="evidence" value="ECO:0007669"/>
    <property type="project" value="UniProtKB-EC"/>
</dbReference>
<comment type="catalytic activity">
    <reaction evidence="4">
        <text>(6S)-5-formyl-5,6,7,8-tetrahydrofolate + ATP = (6R)-5,10-methenyltetrahydrofolate + ADP + phosphate</text>
        <dbReference type="Rhea" id="RHEA:10488"/>
        <dbReference type="ChEBI" id="CHEBI:30616"/>
        <dbReference type="ChEBI" id="CHEBI:43474"/>
        <dbReference type="ChEBI" id="CHEBI:57455"/>
        <dbReference type="ChEBI" id="CHEBI:57457"/>
        <dbReference type="ChEBI" id="CHEBI:456216"/>
        <dbReference type="EC" id="6.3.3.2"/>
    </reaction>
</comment>
<dbReference type="SUPFAM" id="SSF100950">
    <property type="entry name" value="NagB/RpiA/CoA transferase-like"/>
    <property type="match status" value="1"/>
</dbReference>
<evidence type="ECO:0000256" key="5">
    <source>
        <dbReference type="SAM" id="MobiDB-lite"/>
    </source>
</evidence>
<keyword evidence="4" id="KW-0479">Metal-binding</keyword>
<keyword evidence="6" id="KW-0436">Ligase</keyword>
<keyword evidence="7" id="KW-1185">Reference proteome</keyword>
<keyword evidence="3 4" id="KW-0067">ATP-binding</keyword>
<keyword evidence="4" id="KW-0460">Magnesium</keyword>
<evidence type="ECO:0000256" key="1">
    <source>
        <dbReference type="ARBA" id="ARBA00010638"/>
    </source>
</evidence>
<evidence type="ECO:0000256" key="4">
    <source>
        <dbReference type="RuleBase" id="RU361279"/>
    </source>
</evidence>
<gene>
    <name evidence="6" type="ORF">GYM71_06650</name>
</gene>
<feature type="compositionally biased region" description="Basic and acidic residues" evidence="5">
    <location>
        <begin position="1"/>
        <end position="14"/>
    </location>
</feature>
<protein>
    <recommendedName>
        <fullName evidence="4">5-formyltetrahydrofolate cyclo-ligase</fullName>
        <ecNumber evidence="4">6.3.3.2</ecNumber>
    </recommendedName>
</protein>
<dbReference type="InterPro" id="IPR024185">
    <property type="entry name" value="FTHF_cligase-like_sf"/>
</dbReference>
<dbReference type="Gene3D" id="3.40.50.10420">
    <property type="entry name" value="NagB/RpiA/CoA transferase-like"/>
    <property type="match status" value="1"/>
</dbReference>
<comment type="similarity">
    <text evidence="1 4">Belongs to the 5-formyltetrahydrofolate cyclo-ligase family.</text>
</comment>
<dbReference type="EMBL" id="CP048268">
    <property type="protein sequence ID" value="QYN53119.1"/>
    <property type="molecule type" value="Genomic_DNA"/>
</dbReference>
<dbReference type="Proteomes" id="UP000826550">
    <property type="component" value="Chromosome"/>
</dbReference>
<dbReference type="PANTHER" id="PTHR23407:SF1">
    <property type="entry name" value="5-FORMYLTETRAHYDROFOLATE CYCLO-LIGASE"/>
    <property type="match status" value="1"/>
</dbReference>
<keyword evidence="2 4" id="KW-0547">Nucleotide-binding</keyword>